<feature type="signal peptide" evidence="1">
    <location>
        <begin position="1"/>
        <end position="23"/>
    </location>
</feature>
<keyword evidence="4" id="KW-1185">Reference proteome</keyword>
<comment type="caution">
    <text evidence="3">The sequence shown here is derived from an EMBL/GenBank/DDBJ whole genome shotgun (WGS) entry which is preliminary data.</text>
</comment>
<dbReference type="AlphaFoldDB" id="A0A4R6QJ03"/>
<name>A0A4R6QJ03_9BURK</name>
<dbReference type="InParanoid" id="A0A4R6QJ03"/>
<gene>
    <name evidence="3" type="ORF">DES47_105507</name>
</gene>
<protein>
    <submittedName>
        <fullName evidence="3">Uncharacterized protein DUF4394</fullName>
    </submittedName>
</protein>
<accession>A0A4R6QJ03</accession>
<evidence type="ECO:0000259" key="2">
    <source>
        <dbReference type="Pfam" id="PF14339"/>
    </source>
</evidence>
<organism evidence="3 4">
    <name type="scientific">Roseateles toxinivorans</name>
    <dbReference type="NCBI Taxonomy" id="270368"/>
    <lineage>
        <taxon>Bacteria</taxon>
        <taxon>Pseudomonadati</taxon>
        <taxon>Pseudomonadota</taxon>
        <taxon>Betaproteobacteria</taxon>
        <taxon>Burkholderiales</taxon>
        <taxon>Sphaerotilaceae</taxon>
        <taxon>Roseateles</taxon>
    </lineage>
</organism>
<dbReference type="Proteomes" id="UP000295361">
    <property type="component" value="Unassembled WGS sequence"/>
</dbReference>
<dbReference type="InterPro" id="IPR025507">
    <property type="entry name" value="DUF4394"/>
</dbReference>
<keyword evidence="1" id="KW-0732">Signal</keyword>
<dbReference type="SUPFAM" id="SSF50998">
    <property type="entry name" value="Quinoprotein alcohol dehydrogenase-like"/>
    <property type="match status" value="1"/>
</dbReference>
<sequence length="296" mass="30717">MPHRRLALSALSLATVATVSLLAACATPETMGPPAKEMIYAVTSSNKLIQFNAGQPQKLLSSKALTGLTAQERLLGIDYRVARGQLFALGASGQLYRINTADGSVSAIGTPSALPKDGATEWGFDFNPTVDRIRVVNDAGFNLRLHPDTGAIVDGNVDQPGVQFDGKLAYDAADTNAGKAPAVVAAGYTYNKTNDKITTNYALDGKQGLLVHQGTREGVMPAVSPNTGRLYTVGSLGLGSFERATLDISDLSNAAYTAISSGAKSSWYRIDLATGKATLIGTVAGGEALVGAAIEP</sequence>
<evidence type="ECO:0000313" key="3">
    <source>
        <dbReference type="EMBL" id="TDP63500.1"/>
    </source>
</evidence>
<reference evidence="3 4" key="1">
    <citation type="submission" date="2019-03" db="EMBL/GenBank/DDBJ databases">
        <title>Genomic Encyclopedia of Type Strains, Phase IV (KMG-IV): sequencing the most valuable type-strain genomes for metagenomic binning, comparative biology and taxonomic classification.</title>
        <authorList>
            <person name="Goeker M."/>
        </authorList>
    </citation>
    <scope>NUCLEOTIDE SEQUENCE [LARGE SCALE GENOMIC DNA]</scope>
    <source>
        <strain evidence="3 4">DSM 16998</strain>
    </source>
</reference>
<dbReference type="Pfam" id="PF14339">
    <property type="entry name" value="DUF4394"/>
    <property type="match status" value="1"/>
</dbReference>
<feature type="domain" description="DUF4394" evidence="2">
    <location>
        <begin position="48"/>
        <end position="291"/>
    </location>
</feature>
<dbReference type="RefSeq" id="WP_133702659.1">
    <property type="nucleotide sequence ID" value="NZ_SNXS01000005.1"/>
</dbReference>
<evidence type="ECO:0000256" key="1">
    <source>
        <dbReference type="SAM" id="SignalP"/>
    </source>
</evidence>
<feature type="chain" id="PRO_5020718376" evidence="1">
    <location>
        <begin position="24"/>
        <end position="296"/>
    </location>
</feature>
<evidence type="ECO:0000313" key="4">
    <source>
        <dbReference type="Proteomes" id="UP000295361"/>
    </source>
</evidence>
<dbReference type="EMBL" id="SNXS01000005">
    <property type="protein sequence ID" value="TDP63500.1"/>
    <property type="molecule type" value="Genomic_DNA"/>
</dbReference>
<proteinExistence type="predicted"/>
<dbReference type="PROSITE" id="PS51257">
    <property type="entry name" value="PROKAR_LIPOPROTEIN"/>
    <property type="match status" value="1"/>
</dbReference>
<dbReference type="InterPro" id="IPR011047">
    <property type="entry name" value="Quinoprotein_ADH-like_sf"/>
</dbReference>
<dbReference type="OrthoDB" id="531718at2"/>